<feature type="signal peptide" evidence="7">
    <location>
        <begin position="1"/>
        <end position="19"/>
    </location>
</feature>
<evidence type="ECO:0008006" key="10">
    <source>
        <dbReference type="Google" id="ProtNLM"/>
    </source>
</evidence>
<evidence type="ECO:0000256" key="4">
    <source>
        <dbReference type="ARBA" id="ARBA00023136"/>
    </source>
</evidence>
<feature type="region of interest" description="Disordered" evidence="5">
    <location>
        <begin position="416"/>
        <end position="452"/>
    </location>
</feature>
<dbReference type="GO" id="GO:0016020">
    <property type="term" value="C:membrane"/>
    <property type="evidence" value="ECO:0007669"/>
    <property type="project" value="UniProtKB-SubCell"/>
</dbReference>
<feature type="transmembrane region" description="Helical" evidence="6">
    <location>
        <begin position="338"/>
        <end position="358"/>
    </location>
</feature>
<feature type="transmembrane region" description="Helical" evidence="6">
    <location>
        <begin position="255"/>
        <end position="277"/>
    </location>
</feature>
<protein>
    <recommendedName>
        <fullName evidence="10">RTA1 domain-containing protein</fullName>
    </recommendedName>
</protein>
<reference evidence="9" key="1">
    <citation type="submission" date="2017-03" db="EMBL/GenBank/DDBJ databases">
        <title>Genomes of endolithic fungi from Antarctica.</title>
        <authorList>
            <person name="Coleine C."/>
            <person name="Masonjones S."/>
            <person name="Stajich J.E."/>
        </authorList>
    </citation>
    <scope>NUCLEOTIDE SEQUENCE [LARGE SCALE GENOMIC DNA]</scope>
    <source>
        <strain evidence="9">CCFEE 5527</strain>
    </source>
</reference>
<sequence>MRSSIAVLVTLLLPSFCATFPTKTESRVLPAPTTLSLPPTATPPPSRRNNDFQPSITPFSLDLPTVAIAEPFKPSLSLNLPPVTCTPGFTAYATPGLNGYVPADACNALWNYSPNFAAAVAFSVLFGMVTIAHLAQAIVYRNGFCWVIVMAAVWETGAYAFRALGSKAQQSSAIATVSQILVLVAPIWVNAFAYMVFARIVHFYSPTRKVWLFSPSLLALIFVTLDIVSFIVQLIGGGMAGPGANPAAQRKGTNIYMGGIGMQEGFILLFSGLVIKFHRDQLQAERMGRLTVQKSTGWRWLIVALYACLLAITIRIIYRLVEFSAGLGKNNPLPGNETLLYILESIPMTLAMLVWTIVHPGRFMCGEDAKLPPSWLFRHLCCCCRKRRAGGSLAGNGAQHHRLTDEVELAANEETRPIATYNRDRATASPTNPFLDTASRPASPIHNTRDQFRLRPSPAADNFYKSLRSKFY</sequence>
<organism evidence="8 9">
    <name type="scientific">Cryoendolithus antarcticus</name>
    <dbReference type="NCBI Taxonomy" id="1507870"/>
    <lineage>
        <taxon>Eukaryota</taxon>
        <taxon>Fungi</taxon>
        <taxon>Dikarya</taxon>
        <taxon>Ascomycota</taxon>
        <taxon>Pezizomycotina</taxon>
        <taxon>Dothideomycetes</taxon>
        <taxon>Dothideomycetidae</taxon>
        <taxon>Cladosporiales</taxon>
        <taxon>Cladosporiaceae</taxon>
        <taxon>Cryoendolithus</taxon>
    </lineage>
</organism>
<keyword evidence="3 6" id="KW-1133">Transmembrane helix</keyword>
<feature type="chain" id="PRO_5013297412" description="RTA1 domain-containing protein" evidence="7">
    <location>
        <begin position="20"/>
        <end position="472"/>
    </location>
</feature>
<proteinExistence type="predicted"/>
<keyword evidence="2 6" id="KW-0812">Transmembrane</keyword>
<dbReference type="STRING" id="1507870.A0A1V8TVI5"/>
<evidence type="ECO:0000256" key="3">
    <source>
        <dbReference type="ARBA" id="ARBA00022989"/>
    </source>
</evidence>
<keyword evidence="7" id="KW-0732">Signal</keyword>
<evidence type="ECO:0000313" key="8">
    <source>
        <dbReference type="EMBL" id="OQO15346.1"/>
    </source>
</evidence>
<comment type="caution">
    <text evidence="8">The sequence shown here is derived from an EMBL/GenBank/DDBJ whole genome shotgun (WGS) entry which is preliminary data.</text>
</comment>
<feature type="transmembrane region" description="Helical" evidence="6">
    <location>
        <begin position="116"/>
        <end position="136"/>
    </location>
</feature>
<dbReference type="OrthoDB" id="5384040at2759"/>
<dbReference type="EMBL" id="NAJO01000001">
    <property type="protein sequence ID" value="OQO15346.1"/>
    <property type="molecule type" value="Genomic_DNA"/>
</dbReference>
<evidence type="ECO:0000313" key="9">
    <source>
        <dbReference type="Proteomes" id="UP000192596"/>
    </source>
</evidence>
<keyword evidence="4 6" id="KW-0472">Membrane</keyword>
<feature type="transmembrane region" description="Helical" evidence="6">
    <location>
        <begin position="143"/>
        <end position="161"/>
    </location>
</feature>
<gene>
    <name evidence="8" type="ORF">B0A48_00729</name>
</gene>
<name>A0A1V8TVI5_9PEZI</name>
<dbReference type="AlphaFoldDB" id="A0A1V8TVI5"/>
<evidence type="ECO:0000256" key="6">
    <source>
        <dbReference type="SAM" id="Phobius"/>
    </source>
</evidence>
<dbReference type="PANTHER" id="PTHR31465:SF15">
    <property type="entry name" value="LIPID TRANSPORTER ATNI-RELATED"/>
    <property type="match status" value="1"/>
</dbReference>
<evidence type="ECO:0000256" key="1">
    <source>
        <dbReference type="ARBA" id="ARBA00004141"/>
    </source>
</evidence>
<accession>A0A1V8TVI5</accession>
<dbReference type="Proteomes" id="UP000192596">
    <property type="component" value="Unassembled WGS sequence"/>
</dbReference>
<feature type="transmembrane region" description="Helical" evidence="6">
    <location>
        <begin position="210"/>
        <end position="235"/>
    </location>
</feature>
<evidence type="ECO:0000256" key="5">
    <source>
        <dbReference type="SAM" id="MobiDB-lite"/>
    </source>
</evidence>
<feature type="transmembrane region" description="Helical" evidence="6">
    <location>
        <begin position="298"/>
        <end position="318"/>
    </location>
</feature>
<dbReference type="InParanoid" id="A0A1V8TVI5"/>
<feature type="transmembrane region" description="Helical" evidence="6">
    <location>
        <begin position="173"/>
        <end position="198"/>
    </location>
</feature>
<dbReference type="Pfam" id="PF04479">
    <property type="entry name" value="RTA1"/>
    <property type="match status" value="1"/>
</dbReference>
<keyword evidence="9" id="KW-1185">Reference proteome</keyword>
<dbReference type="InterPro" id="IPR007568">
    <property type="entry name" value="RTA1"/>
</dbReference>
<evidence type="ECO:0000256" key="7">
    <source>
        <dbReference type="SAM" id="SignalP"/>
    </source>
</evidence>
<comment type="subcellular location">
    <subcellularLocation>
        <location evidence="1">Membrane</location>
        <topology evidence="1">Multi-pass membrane protein</topology>
    </subcellularLocation>
</comment>
<dbReference type="PANTHER" id="PTHR31465">
    <property type="entry name" value="PROTEIN RTA1-RELATED"/>
    <property type="match status" value="1"/>
</dbReference>
<evidence type="ECO:0000256" key="2">
    <source>
        <dbReference type="ARBA" id="ARBA00022692"/>
    </source>
</evidence>